<sequence length="275" mass="29603">MVLGPVVQAAESIRFAVTDVDGLESIQREFGPFKAKFEELTGLKMQFFGVSGRTAAVEAMAADQVDFVLTGPAEYVVFAARTKAVPVVTWQRPDYFAHLVTVEDGPIKTVADLKGKKVSFHEIGSTSRHLAPADVLSQAGLAYGRDYEPVFVKVNVGLEALRRGDLAALGMNANDLKGAAKRLPDLKLKVLARSKELPDDVLIASSKVPAATVEKVRAVFIENGSAMMAAVLATEANQKYAGGVFKPGVTDKDFDSVRAMYRSVGIYAFDKFIGN</sequence>
<protein>
    <submittedName>
        <fullName evidence="1">PhnD/SsuA/transferrin family substrate-binding protein</fullName>
    </submittedName>
</protein>
<evidence type="ECO:0000313" key="1">
    <source>
        <dbReference type="EMBL" id="MBT9293174.1"/>
    </source>
</evidence>
<dbReference type="Gene3D" id="3.40.190.10">
    <property type="entry name" value="Periplasmic binding protein-like II"/>
    <property type="match status" value="2"/>
</dbReference>
<dbReference type="Pfam" id="PF12974">
    <property type="entry name" value="Phosphonate-bd"/>
    <property type="match status" value="1"/>
</dbReference>
<dbReference type="PANTHER" id="PTHR30024">
    <property type="entry name" value="ALIPHATIC SULFONATES-BINDING PROTEIN-RELATED"/>
    <property type="match status" value="1"/>
</dbReference>
<accession>A0A947DD67</accession>
<dbReference type="PANTHER" id="PTHR30024:SF17">
    <property type="entry name" value="SOLUTE-BINDING PROTEIN FAMILY 3_N-TERMINAL DOMAIN-CONTAINING PROTEIN"/>
    <property type="match status" value="1"/>
</dbReference>
<dbReference type="AlphaFoldDB" id="A0A947DD67"/>
<keyword evidence="2" id="KW-1185">Reference proteome</keyword>
<organism evidence="1 2">
    <name type="scientific">Prosthecodimorpha staleyi</name>
    <dbReference type="NCBI Taxonomy" id="2840188"/>
    <lineage>
        <taxon>Bacteria</taxon>
        <taxon>Pseudomonadati</taxon>
        <taxon>Pseudomonadota</taxon>
        <taxon>Alphaproteobacteria</taxon>
        <taxon>Hyphomicrobiales</taxon>
        <taxon>Ancalomicrobiaceae</taxon>
        <taxon>Prosthecodimorpha</taxon>
    </lineage>
</organism>
<gene>
    <name evidence="1" type="ORF">KL771_27215</name>
</gene>
<dbReference type="Proteomes" id="UP000766595">
    <property type="component" value="Unassembled WGS sequence"/>
</dbReference>
<proteinExistence type="predicted"/>
<name>A0A947DD67_9HYPH</name>
<comment type="caution">
    <text evidence="1">The sequence shown here is derived from an EMBL/GenBank/DDBJ whole genome shotgun (WGS) entry which is preliminary data.</text>
</comment>
<dbReference type="EMBL" id="JAHHZF010000022">
    <property type="protein sequence ID" value="MBT9293174.1"/>
    <property type="molecule type" value="Genomic_DNA"/>
</dbReference>
<dbReference type="SUPFAM" id="SSF53850">
    <property type="entry name" value="Periplasmic binding protein-like II"/>
    <property type="match status" value="1"/>
</dbReference>
<reference evidence="1 2" key="1">
    <citation type="submission" date="2021-06" db="EMBL/GenBank/DDBJ databases">
        <authorList>
            <person name="Grouzdev D.S."/>
            <person name="Koziaeva V."/>
        </authorList>
    </citation>
    <scope>NUCLEOTIDE SEQUENCE [LARGE SCALE GENOMIC DNA]</scope>
    <source>
        <strain evidence="1 2">22</strain>
    </source>
</reference>
<evidence type="ECO:0000313" key="2">
    <source>
        <dbReference type="Proteomes" id="UP000766595"/>
    </source>
</evidence>